<accession>A0ABN7VXN0</accession>
<evidence type="ECO:0000313" key="1">
    <source>
        <dbReference type="EMBL" id="CAG8805470.1"/>
    </source>
</evidence>
<dbReference type="Proteomes" id="UP000789901">
    <property type="component" value="Unassembled WGS sequence"/>
</dbReference>
<evidence type="ECO:0000313" key="2">
    <source>
        <dbReference type="Proteomes" id="UP000789901"/>
    </source>
</evidence>
<reference evidence="1 2" key="1">
    <citation type="submission" date="2021-06" db="EMBL/GenBank/DDBJ databases">
        <authorList>
            <person name="Kallberg Y."/>
            <person name="Tangrot J."/>
            <person name="Rosling A."/>
        </authorList>
    </citation>
    <scope>NUCLEOTIDE SEQUENCE [LARGE SCALE GENOMIC DNA]</scope>
    <source>
        <strain evidence="1 2">120-4 pot B 10/14</strain>
    </source>
</reference>
<protein>
    <submittedName>
        <fullName evidence="1">39982_t:CDS:1</fullName>
    </submittedName>
</protein>
<proteinExistence type="predicted"/>
<comment type="caution">
    <text evidence="1">The sequence shown here is derived from an EMBL/GenBank/DDBJ whole genome shotgun (WGS) entry which is preliminary data.</text>
</comment>
<feature type="non-terminal residue" evidence="1">
    <location>
        <position position="1"/>
    </location>
</feature>
<name>A0ABN7VXN0_GIGMA</name>
<keyword evidence="2" id="KW-1185">Reference proteome</keyword>
<organism evidence="1 2">
    <name type="scientific">Gigaspora margarita</name>
    <dbReference type="NCBI Taxonomy" id="4874"/>
    <lineage>
        <taxon>Eukaryota</taxon>
        <taxon>Fungi</taxon>
        <taxon>Fungi incertae sedis</taxon>
        <taxon>Mucoromycota</taxon>
        <taxon>Glomeromycotina</taxon>
        <taxon>Glomeromycetes</taxon>
        <taxon>Diversisporales</taxon>
        <taxon>Gigasporaceae</taxon>
        <taxon>Gigaspora</taxon>
    </lineage>
</organism>
<sequence>PMPNPNNEALQQVLEKQNKKKLMNIYPKLVEKTLYTKPFLKKLTKDEIRSD</sequence>
<gene>
    <name evidence="1" type="ORF">GMARGA_LOCUS24099</name>
</gene>
<dbReference type="EMBL" id="CAJVQB010025062">
    <property type="protein sequence ID" value="CAG8805470.1"/>
    <property type="molecule type" value="Genomic_DNA"/>
</dbReference>